<evidence type="ECO:0000256" key="4">
    <source>
        <dbReference type="SAM" id="MobiDB-lite"/>
    </source>
</evidence>
<proteinExistence type="inferred from homology"/>
<name>A0A812CKM8_ACAPH</name>
<feature type="compositionally biased region" description="Basic and acidic residues" evidence="4">
    <location>
        <begin position="179"/>
        <end position="197"/>
    </location>
</feature>
<feature type="compositionally biased region" description="Basic and acidic residues" evidence="4">
    <location>
        <begin position="164"/>
        <end position="173"/>
    </location>
</feature>
<dbReference type="GO" id="GO:0031048">
    <property type="term" value="P:regulatory ncRNA-mediated heterochromatin formation"/>
    <property type="evidence" value="ECO:0007669"/>
    <property type="project" value="TreeGrafter"/>
</dbReference>
<dbReference type="AlphaFoldDB" id="A0A812CKM8"/>
<keyword evidence="6" id="KW-1185">Reference proteome</keyword>
<comment type="similarity">
    <text evidence="2">Belongs to the NRDE2 family.</text>
</comment>
<reference evidence="5" key="1">
    <citation type="submission" date="2021-01" db="EMBL/GenBank/DDBJ databases">
        <authorList>
            <person name="Li R."/>
            <person name="Bekaert M."/>
        </authorList>
    </citation>
    <scope>NUCLEOTIDE SEQUENCE</scope>
    <source>
        <strain evidence="5">Farmed</strain>
    </source>
</reference>
<dbReference type="SUPFAM" id="SSF48452">
    <property type="entry name" value="TPR-like"/>
    <property type="match status" value="1"/>
</dbReference>
<protein>
    <recommendedName>
        <fullName evidence="7">Protein NRDE2 homolog</fullName>
    </recommendedName>
</protein>
<evidence type="ECO:0000256" key="2">
    <source>
        <dbReference type="ARBA" id="ARBA00009265"/>
    </source>
</evidence>
<evidence type="ECO:0008006" key="7">
    <source>
        <dbReference type="Google" id="ProtNLM"/>
    </source>
</evidence>
<dbReference type="GO" id="GO:1902369">
    <property type="term" value="P:negative regulation of RNA catabolic process"/>
    <property type="evidence" value="ECO:0007669"/>
    <property type="project" value="TreeGrafter"/>
</dbReference>
<dbReference type="PANTHER" id="PTHR13471:SF0">
    <property type="entry name" value="NUCLEAR EXOSOME REGULATOR NRDE2"/>
    <property type="match status" value="1"/>
</dbReference>
<dbReference type="Proteomes" id="UP000597762">
    <property type="component" value="Unassembled WGS sequence"/>
</dbReference>
<evidence type="ECO:0000313" key="5">
    <source>
        <dbReference type="EMBL" id="CAE1267022.1"/>
    </source>
</evidence>
<comment type="caution">
    <text evidence="5">The sequence shown here is derived from an EMBL/GenBank/DDBJ whole genome shotgun (WGS) entry which is preliminary data.</text>
</comment>
<feature type="region of interest" description="Disordered" evidence="4">
    <location>
        <begin position="1"/>
        <end position="60"/>
    </location>
</feature>
<dbReference type="InterPro" id="IPR011990">
    <property type="entry name" value="TPR-like_helical_dom_sf"/>
</dbReference>
<evidence type="ECO:0000256" key="3">
    <source>
        <dbReference type="ARBA" id="ARBA00023242"/>
    </source>
</evidence>
<dbReference type="InterPro" id="IPR013633">
    <property type="entry name" value="NRDE-2"/>
</dbReference>
<comment type="subcellular location">
    <subcellularLocation>
        <location evidence="1">Nucleus</location>
    </subcellularLocation>
</comment>
<feature type="region of interest" description="Disordered" evidence="4">
    <location>
        <begin position="135"/>
        <end position="226"/>
    </location>
</feature>
<feature type="compositionally biased region" description="Basic residues" evidence="4">
    <location>
        <begin position="198"/>
        <end position="217"/>
    </location>
</feature>
<organism evidence="5 6">
    <name type="scientific">Acanthosepion pharaonis</name>
    <name type="common">Pharaoh cuttlefish</name>
    <name type="synonym">Sepia pharaonis</name>
    <dbReference type="NCBI Taxonomy" id="158019"/>
    <lineage>
        <taxon>Eukaryota</taxon>
        <taxon>Metazoa</taxon>
        <taxon>Spiralia</taxon>
        <taxon>Lophotrochozoa</taxon>
        <taxon>Mollusca</taxon>
        <taxon>Cephalopoda</taxon>
        <taxon>Coleoidea</taxon>
        <taxon>Decapodiformes</taxon>
        <taxon>Sepiida</taxon>
        <taxon>Sepiina</taxon>
        <taxon>Sepiidae</taxon>
        <taxon>Acanthosepion</taxon>
    </lineage>
</organism>
<sequence>MADTERRPTEYTTGTASHNNNNKQQADRQPVGNNNRRPTVVPFPIKRSKPKPEICENRSPLFPAYSNKSDVCHTSINNTNNNLTSPAAATKAAASLSTTSSINTDSTNNDPKLGWLSNQSFPSENAVATLALSTHISADSSEEDSSSNSSENEDDGLDEEEEGPSEKKAKLTESGEYQKTADGKMQKEDHLKEDNHLAKKKHKSKKHKHHKKHKKHSKSIENRDGSAGKNLVDYMKEIPGKIFIEDIDGLRIEDAFRIDRKSDSNIWTYGSLYKLHIANVSKVTKLYHKCFKCLLEIRNTTTSQTQANKLDKNLLDVFVQYCHFLLQAGFTEKTVASFQALLEFNLFFPPSLEKASHSDCIAVFESFWDSGVGRFGEPGAQGWKYWVEKKQTTLDTSCTSVQVDQIEEDIISQNKPQWKTWLEIEHLRESVHCLPWRPDTNADETLEDCEDLDRLVLFDDIAPVLFMFHNKKLNLMLLIHSLYLLGVQKDKEHLLLLSFLDQWCLSPLTLVNNPHYNTLLTDIAVTPISGSKPTHDLLKKFIDCIFQQALQVFTGEEAMAITLLWIQHHLSQVRQSSGNIDKSTSKDVRNRLTIALSLLDSIQDQCSKQLHKNKGGSHKELLPFLETPSEKQIMIHCEKVAVKLTLYHMQHHPQSLRSLKQLLKKALKQYPSEPYFLKVLIQAERGSYLMTHLRRYFDHCLLSTTLASPVIILFAVQNELEHKAKMEALAQTGGYQLAVNSATLNRLRSLFERGLTLPEIRNCPLIWRLYISLEYEHGDLERATGIYYRSLQQCPWAKALYKDAVVMLGDDKLQYIVDLMMEKEMRIQIPVEEIAILRGDESVMKDL</sequence>
<accession>A0A812CKM8</accession>
<dbReference type="Gene3D" id="1.25.40.10">
    <property type="entry name" value="Tetratricopeptide repeat domain"/>
    <property type="match status" value="1"/>
</dbReference>
<dbReference type="EMBL" id="CAHIKZ030001524">
    <property type="protein sequence ID" value="CAE1267022.1"/>
    <property type="molecule type" value="Genomic_DNA"/>
</dbReference>
<gene>
    <name evidence="5" type="ORF">SPHA_35449</name>
</gene>
<dbReference type="OrthoDB" id="297219at2759"/>
<dbReference type="PANTHER" id="PTHR13471">
    <property type="entry name" value="TETRATRICOPEPTIDE-LIKE HELICAL"/>
    <property type="match status" value="1"/>
</dbReference>
<feature type="compositionally biased region" description="Polar residues" evidence="4">
    <location>
        <begin position="10"/>
        <end position="24"/>
    </location>
</feature>
<feature type="compositionally biased region" description="Acidic residues" evidence="4">
    <location>
        <begin position="140"/>
        <end position="163"/>
    </location>
</feature>
<dbReference type="GO" id="GO:0071013">
    <property type="term" value="C:catalytic step 2 spliceosome"/>
    <property type="evidence" value="ECO:0007669"/>
    <property type="project" value="TreeGrafter"/>
</dbReference>
<keyword evidence="3" id="KW-0539">Nucleus</keyword>
<evidence type="ECO:0000313" key="6">
    <source>
        <dbReference type="Proteomes" id="UP000597762"/>
    </source>
</evidence>
<evidence type="ECO:0000256" key="1">
    <source>
        <dbReference type="ARBA" id="ARBA00004123"/>
    </source>
</evidence>
<dbReference type="Pfam" id="PF08424">
    <property type="entry name" value="NRDE-2"/>
    <property type="match status" value="1"/>
</dbReference>